<evidence type="ECO:0000256" key="1">
    <source>
        <dbReference type="SAM" id="Phobius"/>
    </source>
</evidence>
<gene>
    <name evidence="2" type="ORF">H8S07_02925</name>
</gene>
<dbReference type="EMBL" id="JACOOY010000003">
    <property type="protein sequence ID" value="MBC5664243.1"/>
    <property type="molecule type" value="Genomic_DNA"/>
</dbReference>
<dbReference type="Pfam" id="PF11667">
    <property type="entry name" value="DUF3267"/>
    <property type="match status" value="1"/>
</dbReference>
<proteinExistence type="predicted"/>
<keyword evidence="1" id="KW-1133">Transmembrane helix</keyword>
<name>A0ABR7ESB3_9FIRM</name>
<organism evidence="2 3">
    <name type="scientific">Dorea hominis</name>
    <dbReference type="NCBI Taxonomy" id="2763040"/>
    <lineage>
        <taxon>Bacteria</taxon>
        <taxon>Bacillati</taxon>
        <taxon>Bacillota</taxon>
        <taxon>Clostridia</taxon>
        <taxon>Lachnospirales</taxon>
        <taxon>Lachnospiraceae</taxon>
        <taxon>Dorea</taxon>
    </lineage>
</organism>
<keyword evidence="3" id="KW-1185">Reference proteome</keyword>
<accession>A0ABR7ESB3</accession>
<sequence>MLTVVHELIHGITWGIFAEKHFQSINFGVIWKMLTPYCHCSVPLKKWQYVLGAAMPTLVLGAGLGVVAIMTGNLVCLYLAEFMTLGGGGDFLIIMKILRYHSDKEDQVYYDHPYECGVVVFEK</sequence>
<comment type="caution">
    <text evidence="2">The sequence shown here is derived from an EMBL/GenBank/DDBJ whole genome shotgun (WGS) entry which is preliminary data.</text>
</comment>
<dbReference type="Proteomes" id="UP000647235">
    <property type="component" value="Unassembled WGS sequence"/>
</dbReference>
<feature type="transmembrane region" description="Helical" evidence="1">
    <location>
        <begin position="49"/>
        <end position="71"/>
    </location>
</feature>
<keyword evidence="1" id="KW-0812">Transmembrane</keyword>
<keyword evidence="1" id="KW-0472">Membrane</keyword>
<evidence type="ECO:0000313" key="2">
    <source>
        <dbReference type="EMBL" id="MBC5664243.1"/>
    </source>
</evidence>
<reference evidence="2 3" key="1">
    <citation type="submission" date="2020-08" db="EMBL/GenBank/DDBJ databases">
        <title>Genome public.</title>
        <authorList>
            <person name="Liu C."/>
            <person name="Sun Q."/>
        </authorList>
    </citation>
    <scope>NUCLEOTIDE SEQUENCE [LARGE SCALE GENOMIC DNA]</scope>
    <source>
        <strain evidence="2 3">NSJ-36</strain>
    </source>
</reference>
<dbReference type="InterPro" id="IPR021683">
    <property type="entry name" value="DUF3267"/>
</dbReference>
<evidence type="ECO:0000313" key="3">
    <source>
        <dbReference type="Proteomes" id="UP000647235"/>
    </source>
</evidence>
<feature type="transmembrane region" description="Helical" evidence="1">
    <location>
        <begin position="77"/>
        <end position="98"/>
    </location>
</feature>
<protein>
    <submittedName>
        <fullName evidence="2">DUF3267 domain-containing protein</fullName>
    </submittedName>
</protein>